<sequence>MIALQASPGELVLSGDLIVAIPIALLAGLISFASPCVLPVVPGYLGLVSSVAEPSGTGESAKPSRSRVVTGAALFVLGFALVFVLSGAAFGQLGVWLLQYQSTILRVLGGIVILMGLVFLGQISGLQREHRSHRQPAGLIGAPLLGMIFAVGWAPCIGPTLIAINALSFEQGSAWRGALLAAVYALGLGIPFILVALGFGTATRSMAWLRKHVRAINLFGGVLLIIIGTLMIAGVWQQFIATIGAWIPGYVSPV</sequence>
<feature type="transmembrane region" description="Helical" evidence="6">
    <location>
        <begin position="68"/>
        <end position="91"/>
    </location>
</feature>
<keyword evidence="3 6" id="KW-0812">Transmembrane</keyword>
<evidence type="ECO:0000256" key="4">
    <source>
        <dbReference type="ARBA" id="ARBA00022989"/>
    </source>
</evidence>
<feature type="domain" description="Cytochrome C biogenesis protein transmembrane" evidence="7">
    <location>
        <begin position="18"/>
        <end position="232"/>
    </location>
</feature>
<dbReference type="Proteomes" id="UP001525379">
    <property type="component" value="Unassembled WGS sequence"/>
</dbReference>
<proteinExistence type="inferred from homology"/>
<dbReference type="Pfam" id="PF02683">
    <property type="entry name" value="DsbD_TM"/>
    <property type="match status" value="1"/>
</dbReference>
<evidence type="ECO:0000256" key="6">
    <source>
        <dbReference type="SAM" id="Phobius"/>
    </source>
</evidence>
<evidence type="ECO:0000256" key="1">
    <source>
        <dbReference type="ARBA" id="ARBA00004141"/>
    </source>
</evidence>
<reference evidence="8 9" key="1">
    <citation type="submission" date="2022-04" db="EMBL/GenBank/DDBJ databases">
        <title>Human microbiome associated bacterial genomes.</title>
        <authorList>
            <person name="Sandstrom S."/>
            <person name="Salamzade R."/>
            <person name="Kalan L.R."/>
        </authorList>
    </citation>
    <scope>NUCLEOTIDE SEQUENCE [LARGE SCALE GENOMIC DNA]</scope>
    <source>
        <strain evidence="9">p3-SID1799</strain>
    </source>
</reference>
<comment type="similarity">
    <text evidence="2">Belongs to the DsbD family.</text>
</comment>
<feature type="transmembrane region" description="Helical" evidence="6">
    <location>
        <begin position="144"/>
        <end position="167"/>
    </location>
</feature>
<dbReference type="PANTHER" id="PTHR31272:SF4">
    <property type="entry name" value="CYTOCHROME C-TYPE BIOGENESIS PROTEIN HI_1454-RELATED"/>
    <property type="match status" value="1"/>
</dbReference>
<feature type="transmembrane region" description="Helical" evidence="6">
    <location>
        <begin position="17"/>
        <end position="47"/>
    </location>
</feature>
<name>A0ABT2HVP0_9MICO</name>
<accession>A0ABT2HVP0</accession>
<evidence type="ECO:0000256" key="5">
    <source>
        <dbReference type="ARBA" id="ARBA00023136"/>
    </source>
</evidence>
<dbReference type="PANTHER" id="PTHR31272">
    <property type="entry name" value="CYTOCHROME C-TYPE BIOGENESIS PROTEIN HI_1454-RELATED"/>
    <property type="match status" value="1"/>
</dbReference>
<feature type="transmembrane region" description="Helical" evidence="6">
    <location>
        <begin position="103"/>
        <end position="123"/>
    </location>
</feature>
<evidence type="ECO:0000256" key="2">
    <source>
        <dbReference type="ARBA" id="ARBA00006143"/>
    </source>
</evidence>
<keyword evidence="4 6" id="KW-1133">Transmembrane helix</keyword>
<gene>
    <name evidence="8" type="ORF">M3D15_03355</name>
</gene>
<evidence type="ECO:0000259" key="7">
    <source>
        <dbReference type="Pfam" id="PF02683"/>
    </source>
</evidence>
<evidence type="ECO:0000313" key="9">
    <source>
        <dbReference type="Proteomes" id="UP001525379"/>
    </source>
</evidence>
<comment type="caution">
    <text evidence="8">The sequence shown here is derived from an EMBL/GenBank/DDBJ whole genome shotgun (WGS) entry which is preliminary data.</text>
</comment>
<feature type="transmembrane region" description="Helical" evidence="6">
    <location>
        <begin position="179"/>
        <end position="203"/>
    </location>
</feature>
<dbReference type="EMBL" id="JALXSQ010000008">
    <property type="protein sequence ID" value="MCT2042377.1"/>
    <property type="molecule type" value="Genomic_DNA"/>
</dbReference>
<organism evidence="8 9">
    <name type="scientific">Pseudoclavibacter albus</name>
    <dbReference type="NCBI Taxonomy" id="272241"/>
    <lineage>
        <taxon>Bacteria</taxon>
        <taxon>Bacillati</taxon>
        <taxon>Actinomycetota</taxon>
        <taxon>Actinomycetes</taxon>
        <taxon>Micrococcales</taxon>
        <taxon>Microbacteriaceae</taxon>
        <taxon>Pseudoclavibacter</taxon>
    </lineage>
</organism>
<keyword evidence="5 6" id="KW-0472">Membrane</keyword>
<dbReference type="InterPro" id="IPR003834">
    <property type="entry name" value="Cyt_c_assmbl_TM_dom"/>
</dbReference>
<feature type="transmembrane region" description="Helical" evidence="6">
    <location>
        <begin position="215"/>
        <end position="236"/>
    </location>
</feature>
<protein>
    <submittedName>
        <fullName evidence="8">Cytochrome c biogenesis protein CcdA</fullName>
    </submittedName>
</protein>
<dbReference type="RefSeq" id="WP_066081802.1">
    <property type="nucleotide sequence ID" value="NZ_JAFDPW010000004.1"/>
</dbReference>
<dbReference type="InterPro" id="IPR051790">
    <property type="entry name" value="Cytochrome_c-biogenesis_DsbD"/>
</dbReference>
<evidence type="ECO:0000313" key="8">
    <source>
        <dbReference type="EMBL" id="MCT2042377.1"/>
    </source>
</evidence>
<comment type="subcellular location">
    <subcellularLocation>
        <location evidence="1">Membrane</location>
        <topology evidence="1">Multi-pass membrane protein</topology>
    </subcellularLocation>
</comment>
<evidence type="ECO:0000256" key="3">
    <source>
        <dbReference type="ARBA" id="ARBA00022692"/>
    </source>
</evidence>
<keyword evidence="9" id="KW-1185">Reference proteome</keyword>